<proteinExistence type="predicted"/>
<dbReference type="AlphaFoldDB" id="A0A1K1KKW4"/>
<evidence type="ECO:0000313" key="2">
    <source>
        <dbReference type="Proteomes" id="UP000190935"/>
    </source>
</evidence>
<reference evidence="2" key="1">
    <citation type="submission" date="2016-11" db="EMBL/GenBank/DDBJ databases">
        <authorList>
            <person name="Papadimitriou K."/>
        </authorList>
    </citation>
    <scope>NUCLEOTIDE SEQUENCE [LARGE SCALE GENOMIC DNA]</scope>
    <source>
        <strain evidence="2">ACA-DC 1533</strain>
    </source>
</reference>
<name>A0A1K1KKW4_9LACO</name>
<accession>A0A1K1KKW4</accession>
<protein>
    <submittedName>
        <fullName evidence="1">Uncharacterized protein</fullName>
    </submittedName>
</protein>
<gene>
    <name evidence="1" type="ORF">LAC1533_0076</name>
</gene>
<sequence>MFSDWCWSKEMFAQRKIGHVLKSVSLSVSCVSISLESFGR</sequence>
<dbReference type="KEGG" id="laca:LAC1533_0076"/>
<organism evidence="1 2">
    <name type="scientific">Ligilactobacillus acidipiscis</name>
    <dbReference type="NCBI Taxonomy" id="89059"/>
    <lineage>
        <taxon>Bacteria</taxon>
        <taxon>Bacillati</taxon>
        <taxon>Bacillota</taxon>
        <taxon>Bacilli</taxon>
        <taxon>Lactobacillales</taxon>
        <taxon>Lactobacillaceae</taxon>
        <taxon>Ligilactobacillus</taxon>
    </lineage>
</organism>
<dbReference type="EMBL" id="LT630287">
    <property type="protein sequence ID" value="SFV39496.1"/>
    <property type="molecule type" value="Genomic_DNA"/>
</dbReference>
<dbReference type="Proteomes" id="UP000190935">
    <property type="component" value="Chromosome I"/>
</dbReference>
<evidence type="ECO:0000313" key="1">
    <source>
        <dbReference type="EMBL" id="SFV39496.1"/>
    </source>
</evidence>